<keyword evidence="5" id="KW-1185">Reference proteome</keyword>
<accession>A0AAD7XN48</accession>
<reference evidence="4" key="1">
    <citation type="submission" date="2023-01" db="EMBL/GenBank/DDBJ databases">
        <title>Metagenome sequencing of chrysophaentin producing Chrysophaeum taylorii.</title>
        <authorList>
            <person name="Davison J."/>
            <person name="Bewley C."/>
        </authorList>
    </citation>
    <scope>NUCLEOTIDE SEQUENCE</scope>
    <source>
        <strain evidence="4">NIES-1699</strain>
    </source>
</reference>
<name>A0AAD7XN48_9STRA</name>
<evidence type="ECO:0000256" key="2">
    <source>
        <dbReference type="ARBA" id="ARBA00022552"/>
    </source>
</evidence>
<protein>
    <recommendedName>
        <fullName evidence="6">Ribosomal RNA small subunit methyltransferase G</fullName>
    </recommendedName>
</protein>
<dbReference type="HAMAP" id="MF_00074">
    <property type="entry name" value="16SrRNA_methyltr_G"/>
    <property type="match status" value="1"/>
</dbReference>
<dbReference type="InterPro" id="IPR029063">
    <property type="entry name" value="SAM-dependent_MTases_sf"/>
</dbReference>
<dbReference type="AlphaFoldDB" id="A0AAD7XN48"/>
<evidence type="ECO:0000313" key="4">
    <source>
        <dbReference type="EMBL" id="KAJ8613394.1"/>
    </source>
</evidence>
<evidence type="ECO:0000256" key="1">
    <source>
        <dbReference type="ARBA" id="ARBA00022490"/>
    </source>
</evidence>
<sequence>MMVFTAAQKRLLPWIDVETWERLDAAARTLLEWNQRINVVSRKGLDATTLVERHYLPALALLGVPGLRERWEEGVSVLDAGTGGGFPGLPLAIACPNAAFTLADGRGRKITVVDACAEAAAAANVRALHGRVPDDVTPRSFDFVLGRSVARLPAFIRAVEPVLRRGGPRDGSLLLENGVLYVKGGDFEDELAELGVRPRRDLQLDTLIGGVGGDKRALFFPTSDLDSSSSSSSSSS</sequence>
<dbReference type="Proteomes" id="UP001230188">
    <property type="component" value="Unassembled WGS sequence"/>
</dbReference>
<keyword evidence="2" id="KW-0698">rRNA processing</keyword>
<proteinExistence type="inferred from homology"/>
<evidence type="ECO:0000313" key="5">
    <source>
        <dbReference type="Proteomes" id="UP001230188"/>
    </source>
</evidence>
<dbReference type="PANTHER" id="PTHR31760:SF0">
    <property type="entry name" value="S-ADENOSYL-L-METHIONINE-DEPENDENT METHYLTRANSFERASES SUPERFAMILY PROTEIN"/>
    <property type="match status" value="1"/>
</dbReference>
<keyword evidence="1" id="KW-0963">Cytoplasm</keyword>
<dbReference type="InterPro" id="IPR003682">
    <property type="entry name" value="rRNA_ssu_MeTfrase_G"/>
</dbReference>
<keyword evidence="3" id="KW-0808">Transferase</keyword>
<dbReference type="SUPFAM" id="SSF53335">
    <property type="entry name" value="S-adenosyl-L-methionine-dependent methyltransferases"/>
    <property type="match status" value="1"/>
</dbReference>
<dbReference type="GO" id="GO:0070043">
    <property type="term" value="F:rRNA (guanine-N7-)-methyltransferase activity"/>
    <property type="evidence" value="ECO:0007669"/>
    <property type="project" value="TreeGrafter"/>
</dbReference>
<gene>
    <name evidence="4" type="ORF">CTAYLR_002232</name>
</gene>
<dbReference type="PANTHER" id="PTHR31760">
    <property type="entry name" value="S-ADENOSYL-L-METHIONINE-DEPENDENT METHYLTRANSFERASES SUPERFAMILY PROTEIN"/>
    <property type="match status" value="1"/>
</dbReference>
<organism evidence="4 5">
    <name type="scientific">Chrysophaeum taylorii</name>
    <dbReference type="NCBI Taxonomy" id="2483200"/>
    <lineage>
        <taxon>Eukaryota</taxon>
        <taxon>Sar</taxon>
        <taxon>Stramenopiles</taxon>
        <taxon>Ochrophyta</taxon>
        <taxon>Pelagophyceae</taxon>
        <taxon>Pelagomonadales</taxon>
        <taxon>Pelagomonadaceae</taxon>
        <taxon>Chrysophaeum</taxon>
    </lineage>
</organism>
<evidence type="ECO:0008006" key="6">
    <source>
        <dbReference type="Google" id="ProtNLM"/>
    </source>
</evidence>
<dbReference type="EMBL" id="JAQMWT010000029">
    <property type="protein sequence ID" value="KAJ8613394.1"/>
    <property type="molecule type" value="Genomic_DNA"/>
</dbReference>
<dbReference type="Gene3D" id="3.40.50.150">
    <property type="entry name" value="Vaccinia Virus protein VP39"/>
    <property type="match status" value="1"/>
</dbReference>
<dbReference type="Pfam" id="PF02527">
    <property type="entry name" value="GidB"/>
    <property type="match status" value="1"/>
</dbReference>
<evidence type="ECO:0000256" key="3">
    <source>
        <dbReference type="ARBA" id="ARBA00022679"/>
    </source>
</evidence>
<comment type="caution">
    <text evidence="4">The sequence shown here is derived from an EMBL/GenBank/DDBJ whole genome shotgun (WGS) entry which is preliminary data.</text>
</comment>
<dbReference type="GO" id="GO:0005829">
    <property type="term" value="C:cytosol"/>
    <property type="evidence" value="ECO:0007669"/>
    <property type="project" value="TreeGrafter"/>
</dbReference>